<dbReference type="STRING" id="218851.A0A2G5CJC9"/>
<dbReference type="GO" id="GO:0000723">
    <property type="term" value="P:telomere maintenance"/>
    <property type="evidence" value="ECO:0007669"/>
    <property type="project" value="InterPro"/>
</dbReference>
<sequence>MRKSKQGANLEGDIVKGLIKLFDKNNPLAKVFRMARERNPSVEVPTVRIKLIGTRQKDARQYNLPTVSEVAALMGSDYILYMQIFQKIRLVLPSSFTGGPRYMVQNYQDAVAICRWAGSPDLFITFTCNSKWPEIEKYLELISGQKPDDRPDIVSRVFKIKLEQLMDDFCENHYFGRVKADIDRIISAELPDPNDKLAFDSVVQFMIHGPCGPCMQDGKCSKHYPKINSNETNVDRDGFAVYRRRKDGKVEFKNGVQVDNTWIVPHNVDLIVKYQAHINVEYCNQGRSVKYLFKYVHKGHDKSTIVIEENAVSNESQDTQEVREVDEIKNYLDCRYISASKASWRIFEFETHYRNPSVERLPFHLKDEQPIIFQDTDDPNDVWMETNKKHEDARELIYAEFPTKWVWNRAKNKWKRMEKGIAIGRIYYAHPSSGERFYLRLLLNHRLKNQSLTLTEEQIKNYALCEIEIILNQRYKSLKDYGLPQPDMSTHILRQNNMINEEVDYIRTDLEKESKGKIVLAVASSGITSLLLPGGRTAHSRFNIPLNVDEYSTCNITKRIELAKLIQKADLVIWDDAPMNHKYVFEAVDKTFRDIMRSEDENSEEKVFGGKTVVLGGDVTPMSCEWYGARRTGMSEDEISGRYSW</sequence>
<dbReference type="OrthoDB" id="1706095at2759"/>
<dbReference type="PANTHER" id="PTHR10492:SF90">
    <property type="entry name" value="ATP-DEPENDENT DNA HELICASE"/>
    <property type="match status" value="1"/>
</dbReference>
<feature type="domain" description="Helitron helicase-like" evidence="3">
    <location>
        <begin position="88"/>
        <end position="183"/>
    </location>
</feature>
<reference evidence="4 5" key="1">
    <citation type="submission" date="2017-09" db="EMBL/GenBank/DDBJ databases">
        <title>WGS assembly of Aquilegia coerulea Goldsmith.</title>
        <authorList>
            <person name="Hodges S."/>
            <person name="Kramer E."/>
            <person name="Nordborg M."/>
            <person name="Tomkins J."/>
            <person name="Borevitz J."/>
            <person name="Derieg N."/>
            <person name="Yan J."/>
            <person name="Mihaltcheva S."/>
            <person name="Hayes R.D."/>
            <person name="Rokhsar D."/>
        </authorList>
    </citation>
    <scope>NUCLEOTIDE SEQUENCE [LARGE SCALE GENOMIC DNA]</scope>
    <source>
        <strain evidence="5">cv. Goldsmith</strain>
    </source>
</reference>
<dbReference type="Gene3D" id="3.40.50.300">
    <property type="entry name" value="P-loop containing nucleotide triphosphate hydrolases"/>
    <property type="match status" value="1"/>
</dbReference>
<keyword evidence="1" id="KW-0547">Nucleotide-binding</keyword>
<comment type="catalytic activity">
    <reaction evidence="1">
        <text>ATP + H2O = ADP + phosphate + H(+)</text>
        <dbReference type="Rhea" id="RHEA:13065"/>
        <dbReference type="ChEBI" id="CHEBI:15377"/>
        <dbReference type="ChEBI" id="CHEBI:15378"/>
        <dbReference type="ChEBI" id="CHEBI:30616"/>
        <dbReference type="ChEBI" id="CHEBI:43474"/>
        <dbReference type="ChEBI" id="CHEBI:456216"/>
        <dbReference type="EC" id="5.6.2.3"/>
    </reaction>
</comment>
<dbReference type="EMBL" id="KZ305067">
    <property type="protein sequence ID" value="PIA31358.1"/>
    <property type="molecule type" value="Genomic_DNA"/>
</dbReference>
<evidence type="ECO:0000313" key="4">
    <source>
        <dbReference type="EMBL" id="PIA31358.1"/>
    </source>
</evidence>
<keyword evidence="1" id="KW-0234">DNA repair</keyword>
<protein>
    <recommendedName>
        <fullName evidence="1">ATP-dependent DNA helicase</fullName>
        <ecNumber evidence="1">5.6.2.3</ecNumber>
    </recommendedName>
</protein>
<dbReference type="Pfam" id="PF14214">
    <property type="entry name" value="Helitron_like_N"/>
    <property type="match status" value="1"/>
</dbReference>
<dbReference type="InterPro" id="IPR010285">
    <property type="entry name" value="DNA_helicase_pif1-like_DEAD"/>
</dbReference>
<dbReference type="GO" id="GO:0043139">
    <property type="term" value="F:5'-3' DNA helicase activity"/>
    <property type="evidence" value="ECO:0007669"/>
    <property type="project" value="UniProtKB-EC"/>
</dbReference>
<dbReference type="AlphaFoldDB" id="A0A2G5CJC9"/>
<dbReference type="GO" id="GO:0005524">
    <property type="term" value="F:ATP binding"/>
    <property type="evidence" value="ECO:0007669"/>
    <property type="project" value="UniProtKB-KW"/>
</dbReference>
<keyword evidence="1" id="KW-0378">Hydrolase</keyword>
<dbReference type="InParanoid" id="A0A2G5CJC9"/>
<dbReference type="Proteomes" id="UP000230069">
    <property type="component" value="Unassembled WGS sequence"/>
</dbReference>
<comment type="cofactor">
    <cofactor evidence="1">
        <name>Mg(2+)</name>
        <dbReference type="ChEBI" id="CHEBI:18420"/>
    </cofactor>
</comment>
<dbReference type="GO" id="GO:0006310">
    <property type="term" value="P:DNA recombination"/>
    <property type="evidence" value="ECO:0007669"/>
    <property type="project" value="UniProtKB-KW"/>
</dbReference>
<dbReference type="PANTHER" id="PTHR10492">
    <property type="match status" value="1"/>
</dbReference>
<keyword evidence="1" id="KW-0233">DNA recombination</keyword>
<accession>A0A2G5CJC9</accession>
<keyword evidence="5" id="KW-1185">Reference proteome</keyword>
<keyword evidence="1" id="KW-0227">DNA damage</keyword>
<feature type="domain" description="DNA helicase Pif1-like DEAD-box helicase" evidence="2">
    <location>
        <begin position="513"/>
        <end position="621"/>
    </location>
</feature>
<dbReference type="Pfam" id="PF05970">
    <property type="entry name" value="PIF1"/>
    <property type="match status" value="1"/>
</dbReference>
<evidence type="ECO:0000259" key="3">
    <source>
        <dbReference type="Pfam" id="PF14214"/>
    </source>
</evidence>
<dbReference type="GO" id="GO:0016887">
    <property type="term" value="F:ATP hydrolysis activity"/>
    <property type="evidence" value="ECO:0007669"/>
    <property type="project" value="RHEA"/>
</dbReference>
<name>A0A2G5CJC9_AQUCA</name>
<comment type="similarity">
    <text evidence="1">Belongs to the helicase family.</text>
</comment>
<organism evidence="4 5">
    <name type="scientific">Aquilegia coerulea</name>
    <name type="common">Rocky mountain columbine</name>
    <dbReference type="NCBI Taxonomy" id="218851"/>
    <lineage>
        <taxon>Eukaryota</taxon>
        <taxon>Viridiplantae</taxon>
        <taxon>Streptophyta</taxon>
        <taxon>Embryophyta</taxon>
        <taxon>Tracheophyta</taxon>
        <taxon>Spermatophyta</taxon>
        <taxon>Magnoliopsida</taxon>
        <taxon>Ranunculales</taxon>
        <taxon>Ranunculaceae</taxon>
        <taxon>Thalictroideae</taxon>
        <taxon>Aquilegia</taxon>
    </lineage>
</organism>
<proteinExistence type="inferred from homology"/>
<keyword evidence="1" id="KW-0347">Helicase</keyword>
<evidence type="ECO:0000259" key="2">
    <source>
        <dbReference type="Pfam" id="PF05970"/>
    </source>
</evidence>
<dbReference type="GO" id="GO:0006281">
    <property type="term" value="P:DNA repair"/>
    <property type="evidence" value="ECO:0007669"/>
    <property type="project" value="UniProtKB-KW"/>
</dbReference>
<keyword evidence="1" id="KW-0067">ATP-binding</keyword>
<dbReference type="InterPro" id="IPR027417">
    <property type="entry name" value="P-loop_NTPase"/>
</dbReference>
<evidence type="ECO:0000256" key="1">
    <source>
        <dbReference type="RuleBase" id="RU363044"/>
    </source>
</evidence>
<gene>
    <name evidence="4" type="ORF">AQUCO_05000027v1</name>
</gene>
<evidence type="ECO:0000313" key="5">
    <source>
        <dbReference type="Proteomes" id="UP000230069"/>
    </source>
</evidence>
<dbReference type="EC" id="5.6.2.3" evidence="1"/>
<dbReference type="InterPro" id="IPR025476">
    <property type="entry name" value="Helitron_helicase-like"/>
</dbReference>